<evidence type="ECO:0000313" key="2">
    <source>
        <dbReference type="EMBL" id="CEH19001.1"/>
    </source>
</evidence>
<evidence type="ECO:0000256" key="1">
    <source>
        <dbReference type="SAM" id="MobiDB-lite"/>
    </source>
</evidence>
<feature type="compositionally biased region" description="Basic and acidic residues" evidence="1">
    <location>
        <begin position="127"/>
        <end position="136"/>
    </location>
</feature>
<reference evidence="2 3" key="1">
    <citation type="submission" date="2014-09" db="EMBL/GenBank/DDBJ databases">
        <authorList>
            <person name="Magalhaes I.L.F."/>
            <person name="Oliveira U."/>
            <person name="Santos F.R."/>
            <person name="Vidigal T.H.D.A."/>
            <person name="Brescovit A.D."/>
            <person name="Santos A.J."/>
        </authorList>
    </citation>
    <scope>NUCLEOTIDE SEQUENCE [LARGE SCALE GENOMIC DNA]</scope>
</reference>
<name>A0A0P1BRS9_9BASI</name>
<accession>A0A0P1BRS9</accession>
<evidence type="ECO:0000313" key="3">
    <source>
        <dbReference type="Proteomes" id="UP000054845"/>
    </source>
</evidence>
<proteinExistence type="predicted"/>
<protein>
    <submittedName>
        <fullName evidence="2">Uncharacterized protein</fullName>
    </submittedName>
</protein>
<dbReference type="EMBL" id="CCYA01000276">
    <property type="protein sequence ID" value="CEH19001.1"/>
    <property type="molecule type" value="Genomic_DNA"/>
</dbReference>
<sequence length="160" mass="16294">MSGASSSTASTSCDAGDNQDNIMFVCIQNSTGRTEAMKSAAGGGNKEVIFSHIKEGKGPIRTDLTPPLPSSSVSPLVGQTPVMTDNSTGRRVASASAQAVASSSSTAAASSDTLGSGSRVGRSAPRRQTDGNRDTEIIDLVTPEIGSSSPFSSSERPRNN</sequence>
<feature type="region of interest" description="Disordered" evidence="1">
    <location>
        <begin position="57"/>
        <end position="160"/>
    </location>
</feature>
<dbReference type="Proteomes" id="UP000054845">
    <property type="component" value="Unassembled WGS sequence"/>
</dbReference>
<keyword evidence="3" id="KW-1185">Reference proteome</keyword>
<dbReference type="AlphaFoldDB" id="A0A0P1BRS9"/>
<organism evidence="2 3">
    <name type="scientific">Ceraceosorus bombacis</name>
    <dbReference type="NCBI Taxonomy" id="401625"/>
    <lineage>
        <taxon>Eukaryota</taxon>
        <taxon>Fungi</taxon>
        <taxon>Dikarya</taxon>
        <taxon>Basidiomycota</taxon>
        <taxon>Ustilaginomycotina</taxon>
        <taxon>Exobasidiomycetes</taxon>
        <taxon>Ceraceosorales</taxon>
        <taxon>Ceraceosoraceae</taxon>
        <taxon>Ceraceosorus</taxon>
    </lineage>
</organism>
<feature type="compositionally biased region" description="Low complexity" evidence="1">
    <location>
        <begin position="93"/>
        <end position="111"/>
    </location>
</feature>